<keyword evidence="9" id="KW-1185">Reference proteome</keyword>
<dbReference type="Pfam" id="PF00034">
    <property type="entry name" value="Cytochrom_C"/>
    <property type="match status" value="1"/>
</dbReference>
<comment type="caution">
    <text evidence="8">The sequence shown here is derived from an EMBL/GenBank/DDBJ whole genome shotgun (WGS) entry which is preliminary data.</text>
</comment>
<dbReference type="InterPro" id="IPR002327">
    <property type="entry name" value="Cyt_c_1A/1B"/>
</dbReference>
<keyword evidence="3 6" id="KW-0479">Metal-binding</keyword>
<gene>
    <name evidence="8" type="ORF">ACFFUT_15770</name>
</gene>
<feature type="domain" description="Cytochrome c" evidence="7">
    <location>
        <begin position="33"/>
        <end position="133"/>
    </location>
</feature>
<dbReference type="PROSITE" id="PS51007">
    <property type="entry name" value="CYTC"/>
    <property type="match status" value="1"/>
</dbReference>
<evidence type="ECO:0000256" key="1">
    <source>
        <dbReference type="ARBA" id="ARBA00022448"/>
    </source>
</evidence>
<keyword evidence="5 6" id="KW-0408">Iron</keyword>
<name>A0ABV5JIF5_9RHOB</name>
<dbReference type="EMBL" id="JBHMEA010000049">
    <property type="protein sequence ID" value="MFB9233249.1"/>
    <property type="molecule type" value="Genomic_DNA"/>
</dbReference>
<evidence type="ECO:0000256" key="4">
    <source>
        <dbReference type="ARBA" id="ARBA00022982"/>
    </source>
</evidence>
<dbReference type="SUPFAM" id="SSF46626">
    <property type="entry name" value="Cytochrome c"/>
    <property type="match status" value="2"/>
</dbReference>
<evidence type="ECO:0000313" key="8">
    <source>
        <dbReference type="EMBL" id="MFB9233249.1"/>
    </source>
</evidence>
<evidence type="ECO:0000259" key="7">
    <source>
        <dbReference type="PROSITE" id="PS51007"/>
    </source>
</evidence>
<protein>
    <submittedName>
        <fullName evidence="8">C-type cytochrome</fullName>
    </submittedName>
</protein>
<accession>A0ABV5JIF5</accession>
<keyword evidence="1" id="KW-0813">Transport</keyword>
<evidence type="ECO:0000256" key="3">
    <source>
        <dbReference type="ARBA" id="ARBA00022723"/>
    </source>
</evidence>
<dbReference type="RefSeq" id="WP_213888178.1">
    <property type="nucleotide sequence ID" value="NZ_JAGFNU010000003.1"/>
</dbReference>
<dbReference type="PRINTS" id="PR00604">
    <property type="entry name" value="CYTCHRMECIAB"/>
</dbReference>
<sequence length="235" mass="25807">MRITAIGTGLALCLGVYAFPSVGQEISEVIANADPAVGERLFRQCKGCHTVDQGGRNRVGPNLYGVLGRSVATSEGFRYSSALRDFGGEWSLDRLAAFLENPRKAIPGTRMSYRGLSDIAERANIIAFLNTMSNEPRLFSEAGVDAAEGETDVPAEDFGQLVIAEGVEETFYTCTACHSEMIVAQQGKTREGWDELLEWMVEEQGMGELAEADRNTILDYLAEHYNTDRPNFPRP</sequence>
<dbReference type="PANTHER" id="PTHR11961">
    <property type="entry name" value="CYTOCHROME C"/>
    <property type="match status" value="1"/>
</dbReference>
<evidence type="ECO:0000256" key="5">
    <source>
        <dbReference type="ARBA" id="ARBA00023004"/>
    </source>
</evidence>
<reference evidence="8 9" key="1">
    <citation type="submission" date="2024-09" db="EMBL/GenBank/DDBJ databases">
        <authorList>
            <person name="Sun Q."/>
            <person name="Mori K."/>
        </authorList>
    </citation>
    <scope>NUCLEOTIDE SEQUENCE [LARGE SCALE GENOMIC DNA]</scope>
    <source>
        <strain evidence="8 9">CECT 8726</strain>
    </source>
</reference>
<evidence type="ECO:0000313" key="9">
    <source>
        <dbReference type="Proteomes" id="UP001589683"/>
    </source>
</evidence>
<dbReference type="Proteomes" id="UP001589683">
    <property type="component" value="Unassembled WGS sequence"/>
</dbReference>
<proteinExistence type="predicted"/>
<dbReference type="InterPro" id="IPR036909">
    <property type="entry name" value="Cyt_c-like_dom_sf"/>
</dbReference>
<dbReference type="Gene3D" id="1.10.760.10">
    <property type="entry name" value="Cytochrome c-like domain"/>
    <property type="match status" value="2"/>
</dbReference>
<organism evidence="8 9">
    <name type="scientific">Pseudohalocynthiibacter aestuariivivens</name>
    <dbReference type="NCBI Taxonomy" id="1591409"/>
    <lineage>
        <taxon>Bacteria</taxon>
        <taxon>Pseudomonadati</taxon>
        <taxon>Pseudomonadota</taxon>
        <taxon>Alphaproteobacteria</taxon>
        <taxon>Rhodobacterales</taxon>
        <taxon>Paracoccaceae</taxon>
        <taxon>Pseudohalocynthiibacter</taxon>
    </lineage>
</organism>
<keyword evidence="2 6" id="KW-0349">Heme</keyword>
<dbReference type="InterPro" id="IPR009056">
    <property type="entry name" value="Cyt_c-like_dom"/>
</dbReference>
<keyword evidence="4" id="KW-0249">Electron transport</keyword>
<evidence type="ECO:0000256" key="2">
    <source>
        <dbReference type="ARBA" id="ARBA00022617"/>
    </source>
</evidence>
<evidence type="ECO:0000256" key="6">
    <source>
        <dbReference type="PROSITE-ProRule" id="PRU00433"/>
    </source>
</evidence>